<name>A0ACC2PDV7_9HYME</name>
<sequence>MHQKPAQARVNIFEKAQEKSSDITSKSTASSASQLKYLQKLSIWNNFQANITSQFEALRDDEDFVDVTFACDGRRLQAHKVVLSACSPYFKELFKTNPCKHPIIFMRDVEFEHLQSLLEFMYAGEVNISQAELPTFLRTAESLQIRGLTDSQGNQHNDKYSKANNINAANGRGLSSPNFDDDRSKSPPSSPPPLKRLCKRSDSPQNSSPASAVPTCATNTPRSRPLIEPQVQLDCYKDIDIVEPKIELPEYGSDDESKPDLNALPAGFLSLDGGMEVLPSYPPTYSGSGMDGGIPGPSHGNTELNQEQQANRKVKRGRPRLAVRSGRQFQPSAHGNSPSRGDWLPLDMTTSTPPAMPAFRGFDDSVSADGV</sequence>
<evidence type="ECO:0000313" key="2">
    <source>
        <dbReference type="Proteomes" id="UP001239111"/>
    </source>
</evidence>
<accession>A0ACC2PDV7</accession>
<reference evidence="1" key="1">
    <citation type="submission" date="2023-04" db="EMBL/GenBank/DDBJ databases">
        <title>A chromosome-level genome assembly of the parasitoid wasp Eretmocerus hayati.</title>
        <authorList>
            <person name="Zhong Y."/>
            <person name="Liu S."/>
            <person name="Liu Y."/>
        </authorList>
    </citation>
    <scope>NUCLEOTIDE SEQUENCE</scope>
    <source>
        <strain evidence="1">ZJU_SS_LIU_2023</strain>
    </source>
</reference>
<proteinExistence type="predicted"/>
<dbReference type="EMBL" id="CM056742">
    <property type="protein sequence ID" value="KAJ8681196.1"/>
    <property type="molecule type" value="Genomic_DNA"/>
</dbReference>
<organism evidence="1 2">
    <name type="scientific">Eretmocerus hayati</name>
    <dbReference type="NCBI Taxonomy" id="131215"/>
    <lineage>
        <taxon>Eukaryota</taxon>
        <taxon>Metazoa</taxon>
        <taxon>Ecdysozoa</taxon>
        <taxon>Arthropoda</taxon>
        <taxon>Hexapoda</taxon>
        <taxon>Insecta</taxon>
        <taxon>Pterygota</taxon>
        <taxon>Neoptera</taxon>
        <taxon>Endopterygota</taxon>
        <taxon>Hymenoptera</taxon>
        <taxon>Apocrita</taxon>
        <taxon>Proctotrupomorpha</taxon>
        <taxon>Chalcidoidea</taxon>
        <taxon>Aphelinidae</taxon>
        <taxon>Aphelininae</taxon>
        <taxon>Eretmocerus</taxon>
    </lineage>
</organism>
<feature type="non-terminal residue" evidence="1">
    <location>
        <position position="371"/>
    </location>
</feature>
<protein>
    <submittedName>
        <fullName evidence="1">Uncharacterized protein</fullName>
    </submittedName>
</protein>
<comment type="caution">
    <text evidence="1">The sequence shown here is derived from an EMBL/GenBank/DDBJ whole genome shotgun (WGS) entry which is preliminary data.</text>
</comment>
<evidence type="ECO:0000313" key="1">
    <source>
        <dbReference type="EMBL" id="KAJ8681196.1"/>
    </source>
</evidence>
<keyword evidence="2" id="KW-1185">Reference proteome</keyword>
<dbReference type="Proteomes" id="UP001239111">
    <property type="component" value="Chromosome 2"/>
</dbReference>
<gene>
    <name evidence="1" type="ORF">QAD02_016983</name>
</gene>